<evidence type="ECO:0000256" key="7">
    <source>
        <dbReference type="ARBA" id="ARBA00023136"/>
    </source>
</evidence>
<proteinExistence type="inferred from homology"/>
<keyword evidence="6 8" id="KW-1133">Transmembrane helix</keyword>
<evidence type="ECO:0000313" key="11">
    <source>
        <dbReference type="Proteomes" id="UP000058636"/>
    </source>
</evidence>
<dbReference type="GO" id="GO:0005886">
    <property type="term" value="C:plasma membrane"/>
    <property type="evidence" value="ECO:0007669"/>
    <property type="project" value="UniProtKB-SubCell"/>
</dbReference>
<evidence type="ECO:0000256" key="1">
    <source>
        <dbReference type="ARBA" id="ARBA00004651"/>
    </source>
</evidence>
<evidence type="ECO:0000256" key="3">
    <source>
        <dbReference type="ARBA" id="ARBA00022448"/>
    </source>
</evidence>
<feature type="transmembrane region" description="Helical" evidence="8">
    <location>
        <begin position="252"/>
        <end position="274"/>
    </location>
</feature>
<evidence type="ECO:0000256" key="8">
    <source>
        <dbReference type="RuleBase" id="RU363043"/>
    </source>
</evidence>
<dbReference type="PATRIC" id="fig|93930.3.peg.1392"/>
<dbReference type="Gene3D" id="1.10.3720.10">
    <property type="entry name" value="MetI-like"/>
    <property type="match status" value="1"/>
</dbReference>
<sequence>MKRLIWEEKFVLIILRLLILLVILFLFSLLLVLCVKGGKVLSLSFLFDNPRRGMTEGGIFPAILGSFYLSFGSILIAFPLGLFSGIYLSEFAKRNWLTDLVISCVNALAGVPSVVFGLFGLSLFVNAFGFGISIISGVLTLSLLILPVIVKVTEESIKAVSFDLREAAYALGASKWRTIGFVLLPVAMPNILTGVILTLGRAAGETAPIMFTAVTFYTRRLPTSIFDEVMALPYLIYGLMTEGTKPEKQVPIAFGSALVLLLLVLSISAIGIYLRYRWRGERKTC</sequence>
<dbReference type="GO" id="GO:0035435">
    <property type="term" value="P:phosphate ion transmembrane transport"/>
    <property type="evidence" value="ECO:0007669"/>
    <property type="project" value="InterPro"/>
</dbReference>
<reference evidence="10 11" key="1">
    <citation type="journal article" date="2015" name="MBio">
        <title>Genome-Resolved Metagenomic Analysis Reveals Roles for Candidate Phyla and Other Microbial Community Members in Biogeochemical Transformations in Oil Reservoirs.</title>
        <authorList>
            <person name="Hu P."/>
            <person name="Tom L."/>
            <person name="Singh A."/>
            <person name="Thomas B.C."/>
            <person name="Baker B.J."/>
            <person name="Piceno Y.M."/>
            <person name="Andersen G.L."/>
            <person name="Banfield J.F."/>
        </authorList>
    </citation>
    <scope>NUCLEOTIDE SEQUENCE [LARGE SCALE GENOMIC DNA]</scope>
    <source>
        <strain evidence="10">46_26</strain>
    </source>
</reference>
<feature type="transmembrane region" description="Helical" evidence="8">
    <location>
        <begin position="58"/>
        <end position="88"/>
    </location>
</feature>
<name>A0A101ER25_9THEM</name>
<gene>
    <name evidence="10" type="ORF">XD57_0548</name>
</gene>
<keyword evidence="3" id="KW-0813">Transport</keyword>
<keyword evidence="7 8" id="KW-0472">Membrane</keyword>
<evidence type="ECO:0000256" key="5">
    <source>
        <dbReference type="ARBA" id="ARBA00022692"/>
    </source>
</evidence>
<dbReference type="Pfam" id="PF00528">
    <property type="entry name" value="BPD_transp_1"/>
    <property type="match status" value="1"/>
</dbReference>
<feature type="domain" description="ABC transmembrane type-1" evidence="9">
    <location>
        <begin position="63"/>
        <end position="271"/>
    </location>
</feature>
<organism evidence="10 11">
    <name type="scientific">Thermotoga petrophila</name>
    <dbReference type="NCBI Taxonomy" id="93929"/>
    <lineage>
        <taxon>Bacteria</taxon>
        <taxon>Thermotogati</taxon>
        <taxon>Thermotogota</taxon>
        <taxon>Thermotogae</taxon>
        <taxon>Thermotogales</taxon>
        <taxon>Thermotogaceae</taxon>
        <taxon>Thermotoga</taxon>
    </lineage>
</organism>
<comment type="caution">
    <text evidence="10">The sequence shown here is derived from an EMBL/GenBank/DDBJ whole genome shotgun (WGS) entry which is preliminary data.</text>
</comment>
<dbReference type="EMBL" id="LGFG01000030">
    <property type="protein sequence ID" value="KUK23353.1"/>
    <property type="molecule type" value="Genomic_DNA"/>
</dbReference>
<dbReference type="SUPFAM" id="SSF161098">
    <property type="entry name" value="MetI-like"/>
    <property type="match status" value="1"/>
</dbReference>
<evidence type="ECO:0000256" key="4">
    <source>
        <dbReference type="ARBA" id="ARBA00022475"/>
    </source>
</evidence>
<dbReference type="InterPro" id="IPR005672">
    <property type="entry name" value="Phosphate_PstA"/>
</dbReference>
<dbReference type="AlphaFoldDB" id="A0A101ER25"/>
<evidence type="ECO:0000259" key="9">
    <source>
        <dbReference type="PROSITE" id="PS50928"/>
    </source>
</evidence>
<comment type="subcellular location">
    <subcellularLocation>
        <location evidence="1 8">Cell membrane</location>
        <topology evidence="1 8">Multi-pass membrane protein</topology>
    </subcellularLocation>
</comment>
<comment type="similarity">
    <text evidence="2 8">Belongs to the binding-protein-dependent transport system permease family. CysTW subfamily.</text>
</comment>
<dbReference type="NCBIfam" id="TIGR00974">
    <property type="entry name" value="3a0107s02c"/>
    <property type="match status" value="1"/>
</dbReference>
<accession>A0A101ER25</accession>
<keyword evidence="4 8" id="KW-1003">Cell membrane</keyword>
<dbReference type="PROSITE" id="PS50928">
    <property type="entry name" value="ABC_TM1"/>
    <property type="match status" value="1"/>
</dbReference>
<feature type="transmembrane region" description="Helical" evidence="8">
    <location>
        <begin position="100"/>
        <end position="121"/>
    </location>
</feature>
<evidence type="ECO:0000313" key="10">
    <source>
        <dbReference type="EMBL" id="KUK23353.1"/>
    </source>
</evidence>
<feature type="transmembrane region" description="Helical" evidence="8">
    <location>
        <begin position="127"/>
        <end position="150"/>
    </location>
</feature>
<dbReference type="InterPro" id="IPR000515">
    <property type="entry name" value="MetI-like"/>
</dbReference>
<evidence type="ECO:0000256" key="2">
    <source>
        <dbReference type="ARBA" id="ARBA00007069"/>
    </source>
</evidence>
<evidence type="ECO:0000256" key="6">
    <source>
        <dbReference type="ARBA" id="ARBA00022989"/>
    </source>
</evidence>
<keyword evidence="5 8" id="KW-0812">Transmembrane</keyword>
<dbReference type="CDD" id="cd06261">
    <property type="entry name" value="TM_PBP2"/>
    <property type="match status" value="1"/>
</dbReference>
<dbReference type="InterPro" id="IPR035906">
    <property type="entry name" value="MetI-like_sf"/>
</dbReference>
<dbReference type="PANTHER" id="PTHR43470">
    <property type="entry name" value="PHOSPHATE TRANSPORT SYSTEM PERMEASE PROTEIN PSTA-RELATED"/>
    <property type="match status" value="1"/>
</dbReference>
<feature type="transmembrane region" description="Helical" evidence="8">
    <location>
        <begin position="179"/>
        <end position="200"/>
    </location>
</feature>
<dbReference type="GO" id="GO:0005315">
    <property type="term" value="F:phosphate transmembrane transporter activity"/>
    <property type="evidence" value="ECO:0007669"/>
    <property type="project" value="InterPro"/>
</dbReference>
<dbReference type="PANTHER" id="PTHR43470:SF3">
    <property type="entry name" value="PHOSPHATE TRANSPORT SYSTEM PERMEASE PROTEIN PSTA-RELATED"/>
    <property type="match status" value="1"/>
</dbReference>
<protein>
    <recommendedName>
        <fullName evidence="8">Phosphate transport system permease protein PstA</fullName>
    </recommendedName>
</protein>
<feature type="transmembrane region" description="Helical" evidence="8">
    <location>
        <begin position="12"/>
        <end position="38"/>
    </location>
</feature>
<dbReference type="Proteomes" id="UP000058636">
    <property type="component" value="Unassembled WGS sequence"/>
</dbReference>